<dbReference type="STRING" id="871741.SAMN05192570_2254"/>
<gene>
    <name evidence="1" type="ORF">SAMN05192570_2254</name>
</gene>
<proteinExistence type="predicted"/>
<protein>
    <submittedName>
        <fullName evidence="1">Uncharacterized protein</fullName>
    </submittedName>
</protein>
<evidence type="ECO:0000313" key="2">
    <source>
        <dbReference type="Proteomes" id="UP000198788"/>
    </source>
</evidence>
<sequence length="62" mass="6988">MSDKPLSDAVRQGWEIVSYSATDMSGETYQHNVLLRRQGQHKILTVRKKMIGDGVVVSELEV</sequence>
<dbReference type="AlphaFoldDB" id="A0A1I6S862"/>
<dbReference type="RefSeq" id="WP_092310464.1">
    <property type="nucleotide sequence ID" value="NZ_FOZV01000004.1"/>
</dbReference>
<accession>A0A1I6S862</accession>
<evidence type="ECO:0000313" key="1">
    <source>
        <dbReference type="EMBL" id="SFS72968.1"/>
    </source>
</evidence>
<keyword evidence="2" id="KW-1185">Reference proteome</keyword>
<organism evidence="1 2">
    <name type="scientific">Brevundimonas viscosa</name>
    <dbReference type="NCBI Taxonomy" id="871741"/>
    <lineage>
        <taxon>Bacteria</taxon>
        <taxon>Pseudomonadati</taxon>
        <taxon>Pseudomonadota</taxon>
        <taxon>Alphaproteobacteria</taxon>
        <taxon>Caulobacterales</taxon>
        <taxon>Caulobacteraceae</taxon>
        <taxon>Brevundimonas</taxon>
    </lineage>
</organism>
<dbReference type="OrthoDB" id="7173737at2"/>
<dbReference type="Proteomes" id="UP000198788">
    <property type="component" value="Unassembled WGS sequence"/>
</dbReference>
<reference evidence="2" key="1">
    <citation type="submission" date="2016-10" db="EMBL/GenBank/DDBJ databases">
        <authorList>
            <person name="Varghese N."/>
            <person name="Submissions S."/>
        </authorList>
    </citation>
    <scope>NUCLEOTIDE SEQUENCE [LARGE SCALE GENOMIC DNA]</scope>
    <source>
        <strain evidence="2">CGMCC 1.10683</strain>
    </source>
</reference>
<dbReference type="EMBL" id="FOZV01000004">
    <property type="protein sequence ID" value="SFS72968.1"/>
    <property type="molecule type" value="Genomic_DNA"/>
</dbReference>
<name>A0A1I6S862_9CAUL</name>